<dbReference type="AlphaFoldDB" id="A0A1I7V2X5"/>
<protein>
    <submittedName>
        <fullName evidence="3">FTH domain-containing protein</fullName>
    </submittedName>
</protein>
<name>A0A1I7V2X5_9PELO</name>
<organism evidence="2 3">
    <name type="scientific">Caenorhabditis tropicalis</name>
    <dbReference type="NCBI Taxonomy" id="1561998"/>
    <lineage>
        <taxon>Eukaryota</taxon>
        <taxon>Metazoa</taxon>
        <taxon>Ecdysozoa</taxon>
        <taxon>Nematoda</taxon>
        <taxon>Chromadorea</taxon>
        <taxon>Rhabditida</taxon>
        <taxon>Rhabditina</taxon>
        <taxon>Rhabditomorpha</taxon>
        <taxon>Rhabditoidea</taxon>
        <taxon>Rhabditidae</taxon>
        <taxon>Peloderinae</taxon>
        <taxon>Caenorhabditis</taxon>
    </lineage>
</organism>
<dbReference type="InterPro" id="IPR002900">
    <property type="entry name" value="DUF38/FTH_CAE_spp"/>
</dbReference>
<accession>A0A1I7V2X5</accession>
<dbReference type="eggNOG" id="ENOG502TGIX">
    <property type="taxonomic scope" value="Eukaryota"/>
</dbReference>
<evidence type="ECO:0000313" key="3">
    <source>
        <dbReference type="WBParaSite" id="Csp11.Scaffold630.g21853.t1"/>
    </source>
</evidence>
<evidence type="ECO:0000259" key="1">
    <source>
        <dbReference type="Pfam" id="PF01827"/>
    </source>
</evidence>
<dbReference type="WBParaSite" id="Csp11.Scaffold630.g21853.t1">
    <property type="protein sequence ID" value="Csp11.Scaffold630.g21853.t1"/>
    <property type="gene ID" value="Csp11.Scaffold630.g21853"/>
</dbReference>
<keyword evidence="2" id="KW-1185">Reference proteome</keyword>
<feature type="domain" description="DUF38" evidence="1">
    <location>
        <begin position="131"/>
        <end position="271"/>
    </location>
</feature>
<proteinExistence type="predicted"/>
<sequence length="341" mass="40344">MPAEPIWRDLPFRFKQSVVDKLDFRSRLSLQKCSRQDQILVNSVPCFLSSLLLNLSPDIYDSDVSDDESESSAPEPSKTELLVMEKPFSKGLYWKTENEDCTIEILNSIFQKPKYRFWDLILSKDGNPSRFIDLLLTKIDENQKFHVHKLTWTCIEIAKTAEELKTCLKFFDLFDAATLRTIEINFSHKVLIEEMMMMDQFMNLKEIFINSEIESEQLEHLFHAKRFKVRLREVISEDLKRVIEVFLTKNQGSYFKISTDENQIDLDKLLETFQSMPNNSSVPTDSFYERDTNTHRFEIRDHKSENGEQLVLYMKIRRNDIWGVVCRVNHIIQDFSLCPYY</sequence>
<reference evidence="3" key="1">
    <citation type="submission" date="2016-11" db="UniProtKB">
        <authorList>
            <consortium name="WormBaseParasite"/>
        </authorList>
    </citation>
    <scope>IDENTIFICATION</scope>
</reference>
<dbReference type="PANTHER" id="PTHR31006:SF8">
    <property type="entry name" value="F-BOX DOMAIN-CONTAINING PROTEIN-RELATED"/>
    <property type="match status" value="1"/>
</dbReference>
<dbReference type="InterPro" id="IPR042317">
    <property type="entry name" value="She-1-like"/>
</dbReference>
<evidence type="ECO:0000313" key="2">
    <source>
        <dbReference type="Proteomes" id="UP000095282"/>
    </source>
</evidence>
<dbReference type="Proteomes" id="UP000095282">
    <property type="component" value="Unplaced"/>
</dbReference>
<dbReference type="PANTHER" id="PTHR31006">
    <property type="entry name" value="F-BOX DOMAIN-CONTAINING PROTEIN-RELATED-RELATED"/>
    <property type="match status" value="1"/>
</dbReference>
<dbReference type="Pfam" id="PF01827">
    <property type="entry name" value="FTH"/>
    <property type="match status" value="1"/>
</dbReference>